<dbReference type="STRING" id="253628.A0A0D2B2X3"/>
<dbReference type="Pfam" id="PF01738">
    <property type="entry name" value="DLH"/>
    <property type="match status" value="1"/>
</dbReference>
<dbReference type="InterPro" id="IPR002925">
    <property type="entry name" value="Dienelactn_hydro"/>
</dbReference>
<dbReference type="GO" id="GO:0016787">
    <property type="term" value="F:hydrolase activity"/>
    <property type="evidence" value="ECO:0007669"/>
    <property type="project" value="InterPro"/>
</dbReference>
<evidence type="ECO:0000259" key="1">
    <source>
        <dbReference type="Pfam" id="PF01738"/>
    </source>
</evidence>
<dbReference type="RefSeq" id="XP_016215528.1">
    <property type="nucleotide sequence ID" value="XM_016356735.1"/>
</dbReference>
<organism evidence="2 3">
    <name type="scientific">Verruconis gallopava</name>
    <dbReference type="NCBI Taxonomy" id="253628"/>
    <lineage>
        <taxon>Eukaryota</taxon>
        <taxon>Fungi</taxon>
        <taxon>Dikarya</taxon>
        <taxon>Ascomycota</taxon>
        <taxon>Pezizomycotina</taxon>
        <taxon>Dothideomycetes</taxon>
        <taxon>Pleosporomycetidae</taxon>
        <taxon>Venturiales</taxon>
        <taxon>Sympoventuriaceae</taxon>
        <taxon>Verruconis</taxon>
    </lineage>
</organism>
<dbReference type="InterPro" id="IPR029058">
    <property type="entry name" value="AB_hydrolase_fold"/>
</dbReference>
<dbReference type="InParanoid" id="A0A0D2B2X3"/>
<sequence length="250" mass="27348">MASNPPGQCCTQGVKHEGQATGEMKTIGGYETYVAYPKSKSTDKAVLILTDVIGHRFVNAQLIADQFAANGYFVAMPDLFAGDPMPLNPPAGFDFAKWMAAGHTVEHVDPVVDAVVKDLRGGHGVKKLGAVGYCFGAKYVARFLKRGLLDAGYMAHPSFVDEAELEAIEGPLSIAAAETDQIFPTPKRRLSEDILFKKAVPWQINLYSDTVHGFAVRADLTQPRAKWAKEQAFLQAVHWFDEHLKDTAKL</sequence>
<keyword evidence="3" id="KW-1185">Reference proteome</keyword>
<dbReference type="FunCoup" id="A0A0D2B2X3">
    <property type="interactions" value="249"/>
</dbReference>
<proteinExistence type="predicted"/>
<evidence type="ECO:0000313" key="3">
    <source>
        <dbReference type="Proteomes" id="UP000053259"/>
    </source>
</evidence>
<name>A0A0D2B2X3_9PEZI</name>
<feature type="domain" description="Dienelactone hydrolase" evidence="1">
    <location>
        <begin position="31"/>
        <end position="243"/>
    </location>
</feature>
<dbReference type="AlphaFoldDB" id="A0A0D2B2X3"/>
<dbReference type="VEuPathDB" id="FungiDB:PV09_03525"/>
<protein>
    <recommendedName>
        <fullName evidence="1">Dienelactone hydrolase domain-containing protein</fullName>
    </recommendedName>
</protein>
<accession>A0A0D2B2X3</accession>
<dbReference type="PANTHER" id="PTHR17630:SF44">
    <property type="entry name" value="PROTEIN AIM2"/>
    <property type="match status" value="1"/>
</dbReference>
<dbReference type="Gene3D" id="3.40.50.1820">
    <property type="entry name" value="alpha/beta hydrolase"/>
    <property type="match status" value="1"/>
</dbReference>
<dbReference type="EMBL" id="KN847537">
    <property type="protein sequence ID" value="KIW05659.1"/>
    <property type="molecule type" value="Genomic_DNA"/>
</dbReference>
<dbReference type="SUPFAM" id="SSF53474">
    <property type="entry name" value="alpha/beta-Hydrolases"/>
    <property type="match status" value="1"/>
</dbReference>
<dbReference type="Proteomes" id="UP000053259">
    <property type="component" value="Unassembled WGS sequence"/>
</dbReference>
<dbReference type="OrthoDB" id="17560at2759"/>
<evidence type="ECO:0000313" key="2">
    <source>
        <dbReference type="EMBL" id="KIW05659.1"/>
    </source>
</evidence>
<dbReference type="GeneID" id="27311498"/>
<dbReference type="PANTHER" id="PTHR17630">
    <property type="entry name" value="DIENELACTONE HYDROLASE"/>
    <property type="match status" value="1"/>
</dbReference>
<reference evidence="2 3" key="1">
    <citation type="submission" date="2015-01" db="EMBL/GenBank/DDBJ databases">
        <title>The Genome Sequence of Ochroconis gallopava CBS43764.</title>
        <authorList>
            <consortium name="The Broad Institute Genomics Platform"/>
            <person name="Cuomo C."/>
            <person name="de Hoog S."/>
            <person name="Gorbushina A."/>
            <person name="Stielow B."/>
            <person name="Teixiera M."/>
            <person name="Abouelleil A."/>
            <person name="Chapman S.B."/>
            <person name="Priest M."/>
            <person name="Young S.K."/>
            <person name="Wortman J."/>
            <person name="Nusbaum C."/>
            <person name="Birren B."/>
        </authorList>
    </citation>
    <scope>NUCLEOTIDE SEQUENCE [LARGE SCALE GENOMIC DNA]</scope>
    <source>
        <strain evidence="2 3">CBS 43764</strain>
    </source>
</reference>
<gene>
    <name evidence="2" type="ORF">PV09_03525</name>
</gene>